<name>A0ABQ7HVC8_9MICR</name>
<protein>
    <submittedName>
        <fullName evidence="1">Uncharacterized protein</fullName>
    </submittedName>
</protein>
<comment type="caution">
    <text evidence="1">The sequence shown here is derived from an EMBL/GenBank/DDBJ whole genome shotgun (WGS) entry which is preliminary data.</text>
</comment>
<organism evidence="1 2">
    <name type="scientific">Astathelohania contejeani</name>
    <dbReference type="NCBI Taxonomy" id="164912"/>
    <lineage>
        <taxon>Eukaryota</taxon>
        <taxon>Fungi</taxon>
        <taxon>Fungi incertae sedis</taxon>
        <taxon>Microsporidia</taxon>
        <taxon>Astathelohaniidae</taxon>
        <taxon>Astathelohania</taxon>
    </lineage>
</organism>
<sequence length="132" mass="15216">MHRGGWKKARDLFCGIFCCEVSEEEFKIRAHTIKKDTLESDYSQTKKKIKSLNSSSPTSAIEAASVNQELKTLFHNRMKMNASITEFQRTWKVPKKIHKELLFSLNKIAGEYMVTNLSKTMCEVARILQTVQ</sequence>
<accession>A0ABQ7HVC8</accession>
<proteinExistence type="predicted"/>
<evidence type="ECO:0000313" key="2">
    <source>
        <dbReference type="Proteomes" id="UP001516464"/>
    </source>
</evidence>
<dbReference type="Proteomes" id="UP001516464">
    <property type="component" value="Unassembled WGS sequence"/>
</dbReference>
<evidence type="ECO:0000313" key="1">
    <source>
        <dbReference type="EMBL" id="KAF7677246.1"/>
    </source>
</evidence>
<gene>
    <name evidence="1" type="ORF">TCON_2666</name>
</gene>
<reference evidence="1 2" key="1">
    <citation type="submission" date="2019-01" db="EMBL/GenBank/DDBJ databases">
        <title>Genomes sequencing and comparative genomics of infectious freshwater microsporidia, Cucumispora dikerogammari and Thelohania contejeani.</title>
        <authorList>
            <person name="Cormier A."/>
            <person name="Giraud I."/>
            <person name="Wattier R."/>
            <person name="Teixeira M."/>
            <person name="Grandjean F."/>
            <person name="Rigaud T."/>
            <person name="Cordaux R."/>
        </authorList>
    </citation>
    <scope>NUCLEOTIDE SEQUENCE [LARGE SCALE GENOMIC DNA]</scope>
    <source>
        <strain evidence="1">T1</strain>
        <tissue evidence="1">Spores</tissue>
    </source>
</reference>
<keyword evidence="2" id="KW-1185">Reference proteome</keyword>
<dbReference type="EMBL" id="SBIQ01000463">
    <property type="protein sequence ID" value="KAF7677246.1"/>
    <property type="molecule type" value="Genomic_DNA"/>
</dbReference>